<keyword evidence="2" id="KW-1185">Reference proteome</keyword>
<sequence length="84" mass="9610">RYHRQILSLKDFAQEYLFLFLPNLVSEKLPPIKWKKIEVTVGLLVSLYDLILQSKSGTGKTLIFTTILLEKLAGKTSNEPHPEV</sequence>
<accession>T1GNC5</accession>
<dbReference type="HOGENOM" id="CLU_2533968_0_0_1"/>
<dbReference type="EnsemblMetazoa" id="MESCA005072-RA">
    <property type="protein sequence ID" value="MESCA005072-PA"/>
    <property type="gene ID" value="MESCA005072"/>
</dbReference>
<dbReference type="AlphaFoldDB" id="T1GNC5"/>
<dbReference type="EMBL" id="CAQQ02389873">
    <property type="status" value="NOT_ANNOTATED_CDS"/>
    <property type="molecule type" value="Genomic_DNA"/>
</dbReference>
<reference evidence="1" key="2">
    <citation type="submission" date="2015-06" db="UniProtKB">
        <authorList>
            <consortium name="EnsemblMetazoa"/>
        </authorList>
    </citation>
    <scope>IDENTIFICATION</scope>
</reference>
<name>T1GNC5_MEGSC</name>
<evidence type="ECO:0000313" key="1">
    <source>
        <dbReference type="EnsemblMetazoa" id="MESCA005072-PA"/>
    </source>
</evidence>
<organism evidence="1 2">
    <name type="scientific">Megaselia scalaris</name>
    <name type="common">Humpbacked fly</name>
    <name type="synonym">Phora scalaris</name>
    <dbReference type="NCBI Taxonomy" id="36166"/>
    <lineage>
        <taxon>Eukaryota</taxon>
        <taxon>Metazoa</taxon>
        <taxon>Ecdysozoa</taxon>
        <taxon>Arthropoda</taxon>
        <taxon>Hexapoda</taxon>
        <taxon>Insecta</taxon>
        <taxon>Pterygota</taxon>
        <taxon>Neoptera</taxon>
        <taxon>Endopterygota</taxon>
        <taxon>Diptera</taxon>
        <taxon>Brachycera</taxon>
        <taxon>Muscomorpha</taxon>
        <taxon>Platypezoidea</taxon>
        <taxon>Phoridae</taxon>
        <taxon>Megaseliini</taxon>
        <taxon>Megaselia</taxon>
    </lineage>
</organism>
<protein>
    <recommendedName>
        <fullName evidence="3">DEAD/DEAH box helicase domain-containing protein</fullName>
    </recommendedName>
</protein>
<proteinExistence type="predicted"/>
<dbReference type="Proteomes" id="UP000015102">
    <property type="component" value="Unassembled WGS sequence"/>
</dbReference>
<reference evidence="2" key="1">
    <citation type="submission" date="2013-02" db="EMBL/GenBank/DDBJ databases">
        <authorList>
            <person name="Hughes D."/>
        </authorList>
    </citation>
    <scope>NUCLEOTIDE SEQUENCE</scope>
    <source>
        <strain>Durham</strain>
        <strain evidence="2">NC isolate 2 -- Noor lab</strain>
    </source>
</reference>
<evidence type="ECO:0008006" key="3">
    <source>
        <dbReference type="Google" id="ProtNLM"/>
    </source>
</evidence>
<dbReference type="EMBL" id="CAQQ02389874">
    <property type="status" value="NOT_ANNOTATED_CDS"/>
    <property type="molecule type" value="Genomic_DNA"/>
</dbReference>
<evidence type="ECO:0000313" key="2">
    <source>
        <dbReference type="Proteomes" id="UP000015102"/>
    </source>
</evidence>